<feature type="domain" description="Transposase IS204/IS1001/IS1096/IS1165 DDE" evidence="1">
    <location>
        <begin position="44"/>
        <end position="217"/>
    </location>
</feature>
<dbReference type="PANTHER" id="PTHR33498:SF1">
    <property type="entry name" value="TRANSPOSASE FOR INSERTION SEQUENCE ELEMENT IS1557"/>
    <property type="match status" value="1"/>
</dbReference>
<accession>A0ABU2WII0</accession>
<dbReference type="Pfam" id="PF01610">
    <property type="entry name" value="DDE_Tnp_ISL3"/>
    <property type="match status" value="1"/>
</dbReference>
<evidence type="ECO:0000259" key="1">
    <source>
        <dbReference type="Pfam" id="PF01610"/>
    </source>
</evidence>
<keyword evidence="3" id="KW-1185">Reference proteome</keyword>
<name>A0ABU2WII0_9GAMM</name>
<evidence type="ECO:0000313" key="2">
    <source>
        <dbReference type="EMBL" id="MDT0497338.1"/>
    </source>
</evidence>
<sequence>MSTTTIRSASTTELTKPEVGLGPEWLGSARACGTSRGFRIKPRWRPYLKVIAKKAGQALRVLDRFHIMMYLSKAIDMVRAEEVRALKAKGYEPVLTRSRWLLLMRPEHLTAKQTPKLAELLRYNLRTVRACLLKEDFQTFWTYVSPCWTVRFLDQWCTRTMRSKLEPMKKVAKMLRRHRALLLNWFRAKGLFSSGVVEGFNIKAKLATRKSFGFRTYHGAEIAL</sequence>
<dbReference type="InterPro" id="IPR002560">
    <property type="entry name" value="Transposase_DDE"/>
</dbReference>
<evidence type="ECO:0000313" key="3">
    <source>
        <dbReference type="Proteomes" id="UP001254608"/>
    </source>
</evidence>
<dbReference type="Proteomes" id="UP001254608">
    <property type="component" value="Unassembled WGS sequence"/>
</dbReference>
<comment type="caution">
    <text evidence="2">The sequence shown here is derived from an EMBL/GenBank/DDBJ whole genome shotgun (WGS) entry which is preliminary data.</text>
</comment>
<gene>
    <name evidence="2" type="ORF">RM530_08165</name>
</gene>
<dbReference type="PANTHER" id="PTHR33498">
    <property type="entry name" value="TRANSPOSASE FOR INSERTION SEQUENCE ELEMENT IS1557"/>
    <property type="match status" value="1"/>
</dbReference>
<protein>
    <submittedName>
        <fullName evidence="2">Transposase</fullName>
    </submittedName>
</protein>
<dbReference type="InterPro" id="IPR047951">
    <property type="entry name" value="Transpos_ISL3"/>
</dbReference>
<dbReference type="RefSeq" id="WP_311364732.1">
    <property type="nucleotide sequence ID" value="NZ_JAVRIC010000009.1"/>
</dbReference>
<organism evidence="2 3">
    <name type="scientific">Banduia mediterranea</name>
    <dbReference type="NCBI Taxonomy" id="3075609"/>
    <lineage>
        <taxon>Bacteria</taxon>
        <taxon>Pseudomonadati</taxon>
        <taxon>Pseudomonadota</taxon>
        <taxon>Gammaproteobacteria</taxon>
        <taxon>Nevskiales</taxon>
        <taxon>Algiphilaceae</taxon>
        <taxon>Banduia</taxon>
    </lineage>
</organism>
<reference evidence="2 3" key="1">
    <citation type="submission" date="2023-09" db="EMBL/GenBank/DDBJ databases">
        <authorList>
            <person name="Rey-Velasco X."/>
        </authorList>
    </citation>
    <scope>NUCLEOTIDE SEQUENCE [LARGE SCALE GENOMIC DNA]</scope>
    <source>
        <strain evidence="2 3">W345</strain>
    </source>
</reference>
<proteinExistence type="predicted"/>
<dbReference type="EMBL" id="JAVRIC010000009">
    <property type="protein sequence ID" value="MDT0497338.1"/>
    <property type="molecule type" value="Genomic_DNA"/>
</dbReference>